<feature type="compositionally biased region" description="Basic and acidic residues" evidence="1">
    <location>
        <begin position="98"/>
        <end position="109"/>
    </location>
</feature>
<dbReference type="GeneID" id="108049279"/>
<accession>A0A6P4FEX9</accession>
<feature type="signal peptide" evidence="2">
    <location>
        <begin position="1"/>
        <end position="25"/>
    </location>
</feature>
<dbReference type="OrthoDB" id="7883899at2759"/>
<feature type="chain" id="PRO_5028469425" evidence="2">
    <location>
        <begin position="26"/>
        <end position="320"/>
    </location>
</feature>
<evidence type="ECO:0000313" key="3">
    <source>
        <dbReference type="RefSeq" id="XP_016985903.1"/>
    </source>
</evidence>
<keyword evidence="2" id="KW-0732">Signal</keyword>
<feature type="region of interest" description="Disordered" evidence="1">
    <location>
        <begin position="93"/>
        <end position="135"/>
    </location>
</feature>
<dbReference type="AlphaFoldDB" id="A0A6P4FEX9"/>
<protein>
    <submittedName>
        <fullName evidence="3">Uncharacterized protein LOC108049279</fullName>
    </submittedName>
</protein>
<feature type="region of interest" description="Disordered" evidence="1">
    <location>
        <begin position="208"/>
        <end position="235"/>
    </location>
</feature>
<sequence>MKNGNLVALCASLLLLQLELGATSATNDRPSETLYATAREIGLDDVGLEELWRTKQPLLIRNRNEAGQLTLLTYELSPDRTWIRRTKVTEDPVPVPARLEDNSRSKPQEDWEYVPNSVRQQRPATSTQESSFGTGDFNTIFSNGFPRSPLFTNWELPAGVTPRVTTKTEVDSLGRKVTTTTRTASYGGTLAPGSTAFQRLFPDISREPGPINPSVGTAPSTGSIDSRSGFYPRPNERNPVFVPVVDSPTTQRTLVPLPSLTFSNPNGANDEIENFLGKVDISTSDIENGNGEVVKTIRDKNGRILTARFSVSNVKGPEEK</sequence>
<feature type="compositionally biased region" description="Polar residues" evidence="1">
    <location>
        <begin position="117"/>
        <end position="135"/>
    </location>
</feature>
<gene>
    <name evidence="3" type="primary">LOC108049279</name>
</gene>
<name>A0A6P4FEX9_DRORH</name>
<reference evidence="3" key="1">
    <citation type="submission" date="2025-08" db="UniProtKB">
        <authorList>
            <consortium name="RefSeq"/>
        </authorList>
    </citation>
    <scope>IDENTIFICATION</scope>
</reference>
<dbReference type="RefSeq" id="XP_016985903.1">
    <property type="nucleotide sequence ID" value="XM_017130414.1"/>
</dbReference>
<organism evidence="3">
    <name type="scientific">Drosophila rhopaloa</name>
    <name type="common">Fruit fly</name>
    <dbReference type="NCBI Taxonomy" id="1041015"/>
    <lineage>
        <taxon>Eukaryota</taxon>
        <taxon>Metazoa</taxon>
        <taxon>Ecdysozoa</taxon>
        <taxon>Arthropoda</taxon>
        <taxon>Hexapoda</taxon>
        <taxon>Insecta</taxon>
        <taxon>Pterygota</taxon>
        <taxon>Neoptera</taxon>
        <taxon>Endopterygota</taxon>
        <taxon>Diptera</taxon>
        <taxon>Brachycera</taxon>
        <taxon>Muscomorpha</taxon>
        <taxon>Ephydroidea</taxon>
        <taxon>Drosophilidae</taxon>
        <taxon>Drosophila</taxon>
        <taxon>Sophophora</taxon>
    </lineage>
</organism>
<evidence type="ECO:0000256" key="1">
    <source>
        <dbReference type="SAM" id="MobiDB-lite"/>
    </source>
</evidence>
<evidence type="ECO:0000256" key="2">
    <source>
        <dbReference type="SAM" id="SignalP"/>
    </source>
</evidence>
<dbReference type="RefSeq" id="XP_016985903.2">
    <property type="nucleotide sequence ID" value="XM_017130414.2"/>
</dbReference>
<proteinExistence type="predicted"/>
<feature type="compositionally biased region" description="Polar residues" evidence="1">
    <location>
        <begin position="214"/>
        <end position="226"/>
    </location>
</feature>